<dbReference type="EMBL" id="JANPWB010000012">
    <property type="protein sequence ID" value="KAJ1116233.1"/>
    <property type="molecule type" value="Genomic_DNA"/>
</dbReference>
<sequence length="133" mass="14847">MRMTSRSQAEKPRCEFTCGSLMPRHSAVSIMSQLAHPMAHGCAPYPKYHLRSGWESCRDRPTIQQVMPGSPINPEWSGCTRRGITPARSLRNSVCIRAIPNSIPDADLKYVTDLFDVILERTCNDPNGQSSKS</sequence>
<dbReference type="Proteomes" id="UP001066276">
    <property type="component" value="Chromosome 8"/>
</dbReference>
<evidence type="ECO:0000313" key="1">
    <source>
        <dbReference type="EMBL" id="KAJ1116233.1"/>
    </source>
</evidence>
<gene>
    <name evidence="1" type="ORF">NDU88_004451</name>
</gene>
<evidence type="ECO:0000313" key="2">
    <source>
        <dbReference type="Proteomes" id="UP001066276"/>
    </source>
</evidence>
<dbReference type="AlphaFoldDB" id="A0AAV7NSI9"/>
<reference evidence="1" key="1">
    <citation type="journal article" date="2022" name="bioRxiv">
        <title>Sequencing and chromosome-scale assembly of the giantPleurodeles waltlgenome.</title>
        <authorList>
            <person name="Brown T."/>
            <person name="Elewa A."/>
            <person name="Iarovenko S."/>
            <person name="Subramanian E."/>
            <person name="Araus A.J."/>
            <person name="Petzold A."/>
            <person name="Susuki M."/>
            <person name="Suzuki K.-i.T."/>
            <person name="Hayashi T."/>
            <person name="Toyoda A."/>
            <person name="Oliveira C."/>
            <person name="Osipova E."/>
            <person name="Leigh N.D."/>
            <person name="Simon A."/>
            <person name="Yun M.H."/>
        </authorList>
    </citation>
    <scope>NUCLEOTIDE SEQUENCE</scope>
    <source>
        <strain evidence="1">20211129_DDA</strain>
        <tissue evidence="1">Liver</tissue>
    </source>
</reference>
<keyword evidence="2" id="KW-1185">Reference proteome</keyword>
<protein>
    <submittedName>
        <fullName evidence="1">Uncharacterized protein</fullName>
    </submittedName>
</protein>
<comment type="caution">
    <text evidence="1">The sequence shown here is derived from an EMBL/GenBank/DDBJ whole genome shotgun (WGS) entry which is preliminary data.</text>
</comment>
<accession>A0AAV7NSI9</accession>
<proteinExistence type="predicted"/>
<name>A0AAV7NSI9_PLEWA</name>
<organism evidence="1 2">
    <name type="scientific">Pleurodeles waltl</name>
    <name type="common">Iberian ribbed newt</name>
    <dbReference type="NCBI Taxonomy" id="8319"/>
    <lineage>
        <taxon>Eukaryota</taxon>
        <taxon>Metazoa</taxon>
        <taxon>Chordata</taxon>
        <taxon>Craniata</taxon>
        <taxon>Vertebrata</taxon>
        <taxon>Euteleostomi</taxon>
        <taxon>Amphibia</taxon>
        <taxon>Batrachia</taxon>
        <taxon>Caudata</taxon>
        <taxon>Salamandroidea</taxon>
        <taxon>Salamandridae</taxon>
        <taxon>Pleurodelinae</taxon>
        <taxon>Pleurodeles</taxon>
    </lineage>
</organism>